<dbReference type="RefSeq" id="WP_087506236.1">
    <property type="nucleotide sequence ID" value="NZ_BMDX01000014.1"/>
</dbReference>
<evidence type="ECO:0000256" key="7">
    <source>
        <dbReference type="ARBA" id="ARBA00023065"/>
    </source>
</evidence>
<evidence type="ECO:0000256" key="2">
    <source>
        <dbReference type="ARBA" id="ARBA00022448"/>
    </source>
</evidence>
<organism evidence="16 17">
    <name type="scientific">Neiella marina</name>
    <dbReference type="NCBI Taxonomy" id="508461"/>
    <lineage>
        <taxon>Bacteria</taxon>
        <taxon>Pseudomonadati</taxon>
        <taxon>Pseudomonadota</taxon>
        <taxon>Gammaproteobacteria</taxon>
        <taxon>Alteromonadales</taxon>
        <taxon>Echinimonadaceae</taxon>
        <taxon>Neiella</taxon>
    </lineage>
</organism>
<dbReference type="InterPro" id="IPR012910">
    <property type="entry name" value="Plug_dom"/>
</dbReference>
<dbReference type="InterPro" id="IPR036942">
    <property type="entry name" value="Beta-barrel_TonB_sf"/>
</dbReference>
<keyword evidence="3 11" id="KW-1134">Transmembrane beta strand</keyword>
<dbReference type="PROSITE" id="PS52016">
    <property type="entry name" value="TONB_DEPENDENT_REC_3"/>
    <property type="match status" value="1"/>
</dbReference>
<keyword evidence="7" id="KW-0406">Ion transport</keyword>
<dbReference type="EMBL" id="BMDX01000014">
    <property type="protein sequence ID" value="GGA82767.1"/>
    <property type="molecule type" value="Genomic_DNA"/>
</dbReference>
<feature type="domain" description="TonB-dependent receptor-like beta-barrel" evidence="14">
    <location>
        <begin position="261"/>
        <end position="807"/>
    </location>
</feature>
<evidence type="ECO:0000313" key="17">
    <source>
        <dbReference type="Proteomes" id="UP000619743"/>
    </source>
</evidence>
<keyword evidence="10 11" id="KW-0998">Cell outer membrane</keyword>
<keyword evidence="2 11" id="KW-0813">Transport</keyword>
<keyword evidence="13" id="KW-0732">Signal</keyword>
<evidence type="ECO:0000256" key="1">
    <source>
        <dbReference type="ARBA" id="ARBA00004571"/>
    </source>
</evidence>
<evidence type="ECO:0000256" key="4">
    <source>
        <dbReference type="ARBA" id="ARBA00022496"/>
    </source>
</evidence>
<evidence type="ECO:0000256" key="9">
    <source>
        <dbReference type="ARBA" id="ARBA00023136"/>
    </source>
</evidence>
<reference evidence="17" key="1">
    <citation type="journal article" date="2019" name="Int. J. Syst. Evol. Microbiol.">
        <title>The Global Catalogue of Microorganisms (GCM) 10K type strain sequencing project: providing services to taxonomists for standard genome sequencing and annotation.</title>
        <authorList>
            <consortium name="The Broad Institute Genomics Platform"/>
            <consortium name="The Broad Institute Genome Sequencing Center for Infectious Disease"/>
            <person name="Wu L."/>
            <person name="Ma J."/>
        </authorList>
    </citation>
    <scope>NUCLEOTIDE SEQUENCE [LARGE SCALE GENOMIC DNA]</scope>
    <source>
        <strain evidence="17">CGMCC 1.10130</strain>
    </source>
</reference>
<protein>
    <recommendedName>
        <fullName evidence="18">TonB-dependent receptor</fullName>
    </recommendedName>
</protein>
<dbReference type="AlphaFoldDB" id="A0A8J2U6Q5"/>
<keyword evidence="6" id="KW-0408">Iron</keyword>
<dbReference type="OrthoDB" id="127311at2"/>
<proteinExistence type="inferred from homology"/>
<evidence type="ECO:0000256" key="13">
    <source>
        <dbReference type="SAM" id="SignalP"/>
    </source>
</evidence>
<dbReference type="InterPro" id="IPR039426">
    <property type="entry name" value="TonB-dep_rcpt-like"/>
</dbReference>
<feature type="domain" description="TonB-dependent receptor plug" evidence="15">
    <location>
        <begin position="54"/>
        <end position="159"/>
    </location>
</feature>
<keyword evidence="9 11" id="KW-0472">Membrane</keyword>
<evidence type="ECO:0000256" key="3">
    <source>
        <dbReference type="ARBA" id="ARBA00022452"/>
    </source>
</evidence>
<evidence type="ECO:0000313" key="16">
    <source>
        <dbReference type="EMBL" id="GGA82767.1"/>
    </source>
</evidence>
<evidence type="ECO:0000256" key="11">
    <source>
        <dbReference type="PROSITE-ProRule" id="PRU01360"/>
    </source>
</evidence>
<dbReference type="PANTHER" id="PTHR32552:SF81">
    <property type="entry name" value="TONB-DEPENDENT OUTER MEMBRANE RECEPTOR"/>
    <property type="match status" value="1"/>
</dbReference>
<dbReference type="SUPFAM" id="SSF56935">
    <property type="entry name" value="Porins"/>
    <property type="match status" value="1"/>
</dbReference>
<evidence type="ECO:0008006" key="18">
    <source>
        <dbReference type="Google" id="ProtNLM"/>
    </source>
</evidence>
<feature type="signal peptide" evidence="13">
    <location>
        <begin position="1"/>
        <end position="24"/>
    </location>
</feature>
<dbReference type="Pfam" id="PF00593">
    <property type="entry name" value="TonB_dep_Rec_b-barrel"/>
    <property type="match status" value="1"/>
</dbReference>
<keyword evidence="8 12" id="KW-0798">TonB box</keyword>
<comment type="caution">
    <text evidence="16">The sequence shown here is derived from an EMBL/GenBank/DDBJ whole genome shotgun (WGS) entry which is preliminary data.</text>
</comment>
<comment type="subcellular location">
    <subcellularLocation>
        <location evidence="1 11">Cell outer membrane</location>
        <topology evidence="1 11">Multi-pass membrane protein</topology>
    </subcellularLocation>
</comment>
<evidence type="ECO:0000256" key="6">
    <source>
        <dbReference type="ARBA" id="ARBA00023004"/>
    </source>
</evidence>
<comment type="similarity">
    <text evidence="11 12">Belongs to the TonB-dependent receptor family.</text>
</comment>
<feature type="chain" id="PRO_5035231585" description="TonB-dependent receptor" evidence="13">
    <location>
        <begin position="25"/>
        <end position="841"/>
    </location>
</feature>
<evidence type="ECO:0000259" key="15">
    <source>
        <dbReference type="Pfam" id="PF07715"/>
    </source>
</evidence>
<keyword evidence="17" id="KW-1185">Reference proteome</keyword>
<accession>A0A8J2U6Q5</accession>
<evidence type="ECO:0000259" key="14">
    <source>
        <dbReference type="Pfam" id="PF00593"/>
    </source>
</evidence>
<dbReference type="Gene3D" id="2.40.170.20">
    <property type="entry name" value="TonB-dependent receptor, beta-barrel domain"/>
    <property type="match status" value="2"/>
</dbReference>
<dbReference type="Pfam" id="PF07715">
    <property type="entry name" value="Plug"/>
    <property type="match status" value="1"/>
</dbReference>
<dbReference type="GO" id="GO:0009279">
    <property type="term" value="C:cell outer membrane"/>
    <property type="evidence" value="ECO:0007669"/>
    <property type="project" value="UniProtKB-SubCell"/>
</dbReference>
<gene>
    <name evidence="16" type="ORF">GCM10011369_25940</name>
</gene>
<evidence type="ECO:0000256" key="10">
    <source>
        <dbReference type="ARBA" id="ARBA00023237"/>
    </source>
</evidence>
<name>A0A8J2U6Q5_9GAMM</name>
<keyword evidence="5 11" id="KW-0812">Transmembrane</keyword>
<evidence type="ECO:0000256" key="8">
    <source>
        <dbReference type="ARBA" id="ARBA00023077"/>
    </source>
</evidence>
<dbReference type="GO" id="GO:0006826">
    <property type="term" value="P:iron ion transport"/>
    <property type="evidence" value="ECO:0007669"/>
    <property type="project" value="UniProtKB-KW"/>
</dbReference>
<dbReference type="Proteomes" id="UP000619743">
    <property type="component" value="Unassembled WGS sequence"/>
</dbReference>
<dbReference type="PANTHER" id="PTHR32552">
    <property type="entry name" value="FERRICHROME IRON RECEPTOR-RELATED"/>
    <property type="match status" value="1"/>
</dbReference>
<evidence type="ECO:0000256" key="5">
    <source>
        <dbReference type="ARBA" id="ARBA00022692"/>
    </source>
</evidence>
<evidence type="ECO:0000256" key="12">
    <source>
        <dbReference type="RuleBase" id="RU003357"/>
    </source>
</evidence>
<keyword evidence="4" id="KW-0410">Iron transport</keyword>
<dbReference type="InterPro" id="IPR000531">
    <property type="entry name" value="Beta-barrel_TonB"/>
</dbReference>
<sequence length="841" mass="93832">MLQKQSLSSLAIAVGLALSGNAIAADEATTEDKAEHRGLEVIEVTVERRVQSIQDYAGVAQSLDESELKNMGITADIRNLGNAVPGLSIAKQEGNVEVYIRGVGNSNNTELGDAAAAFHINGIYIPRMRGIGMQFYDVERVEVNKGPQGTLRGRNATAGSLNVISKKPEFDEFTGMVEVGYGNYDTINYDATVNIPVADNFAIRVAGQHQAHDSYFNQASPVKDLTPAGEEDNIAGRISALWEPTMDSSLYIVADYTEETGTGYPGANAYEALQNGYNPDDLNEPRDVLYHGTQGDMYSRIRGIVAQYIHDFDGFSVEASTSFRDMDFEQQNAQSVGMMYPGRDNSGQEWDLYSNVLWEQTSESRVSELRLFSTDDGPLIWTAGVFYYDEDQETVFFSFADRSNWYQGTEFTMPKVETDSLAGYIDMTYNITDDLRVMGGYRRTNEEKYRLGIGGNYGFGWMNSSWSESVPNENIRFGTEGYVFKGLDRDFSFLKEDVTQLDAEALLLSGVKSFGARDTIGDYLAGGCEFQGEPCNQANNSTLIKQEGSSEFDFNDWRVGIAWDWADDSMVYANIATGHKSGGFNDTHLVDGELITEEYSPEKLTMYEIGSKNDLEFMGTPMRLNVSAFYYDYEDQVFQLVQQVGECPECEVPPTAALNVNVADSEIKGLEIESKTLLPYDLTFDMTMLFLDAEIDSGIVSDARQSHNPGDLPEVDLSGNTLPKASDFTANMKLTQYHDFEHGSLDWMLAAQYRSSYYLSIFNGKDYDSDPNPGFDDKVDGYWHADFGIGYSLRDGAIRFEGYVNNIFDETHSDKAIMAPGLNLRFYNLPRTYGVRMRTYF</sequence>